<dbReference type="KEGG" id="mhev:MHEL_59890"/>
<accession>A0A7I7THZ0</accession>
<proteinExistence type="predicted"/>
<dbReference type="AlphaFoldDB" id="A0A7I7THZ0"/>
<evidence type="ECO:0000313" key="2">
    <source>
        <dbReference type="Proteomes" id="UP000467148"/>
    </source>
</evidence>
<dbReference type="RefSeq" id="WP_163751662.1">
    <property type="nucleotide sequence ID" value="NZ_AP022596.1"/>
</dbReference>
<organism evidence="1 2">
    <name type="scientific">Mycolicibacterium helvum</name>
    <dbReference type="NCBI Taxonomy" id="1534349"/>
    <lineage>
        <taxon>Bacteria</taxon>
        <taxon>Bacillati</taxon>
        <taxon>Actinomycetota</taxon>
        <taxon>Actinomycetes</taxon>
        <taxon>Mycobacteriales</taxon>
        <taxon>Mycobacteriaceae</taxon>
        <taxon>Mycolicibacterium</taxon>
    </lineage>
</organism>
<dbReference type="EMBL" id="AP022596">
    <property type="protein sequence ID" value="BBY67746.1"/>
    <property type="molecule type" value="Genomic_DNA"/>
</dbReference>
<name>A0A7I7THZ0_9MYCO</name>
<gene>
    <name evidence="1" type="ORF">MHEL_59890</name>
</gene>
<reference evidence="1 2" key="1">
    <citation type="journal article" date="2019" name="Emerg. Microbes Infect.">
        <title>Comprehensive subspecies identification of 175 nontuberculous mycobacteria species based on 7547 genomic profiles.</title>
        <authorList>
            <person name="Matsumoto Y."/>
            <person name="Kinjo T."/>
            <person name="Motooka D."/>
            <person name="Nabeya D."/>
            <person name="Jung N."/>
            <person name="Uechi K."/>
            <person name="Horii T."/>
            <person name="Iida T."/>
            <person name="Fujita J."/>
            <person name="Nakamura S."/>
        </authorList>
    </citation>
    <scope>NUCLEOTIDE SEQUENCE [LARGE SCALE GENOMIC DNA]</scope>
    <source>
        <strain evidence="1 2">JCM 30396</strain>
    </source>
</reference>
<evidence type="ECO:0000313" key="1">
    <source>
        <dbReference type="EMBL" id="BBY67746.1"/>
    </source>
</evidence>
<keyword evidence="2" id="KW-1185">Reference proteome</keyword>
<protein>
    <submittedName>
        <fullName evidence="1">Uncharacterized protein</fullName>
    </submittedName>
</protein>
<dbReference type="Proteomes" id="UP000467148">
    <property type="component" value="Chromosome"/>
</dbReference>
<sequence>MTKYQYSNDTDSDLVIVGVGVVNAGGAIGSDEPIENPNLTIIDTAKKKPINKEPGDVEQAQQ</sequence>